<dbReference type="GO" id="GO:0003700">
    <property type="term" value="F:DNA-binding transcription factor activity"/>
    <property type="evidence" value="ECO:0007669"/>
    <property type="project" value="InterPro"/>
</dbReference>
<feature type="domain" description="HTH marR-type" evidence="4">
    <location>
        <begin position="10"/>
        <end position="149"/>
    </location>
</feature>
<dbReference type="PROSITE" id="PS01117">
    <property type="entry name" value="HTH_MARR_1"/>
    <property type="match status" value="1"/>
</dbReference>
<dbReference type="InterPro" id="IPR036390">
    <property type="entry name" value="WH_DNA-bd_sf"/>
</dbReference>
<dbReference type="Proteomes" id="UP000198702">
    <property type="component" value="Unassembled WGS sequence"/>
</dbReference>
<dbReference type="InterPro" id="IPR023187">
    <property type="entry name" value="Tscrpt_reg_MarR-type_CS"/>
</dbReference>
<gene>
    <name evidence="5" type="ORF">SAMN04487751_1790</name>
</gene>
<dbReference type="SUPFAM" id="SSF46785">
    <property type="entry name" value="Winged helix' DNA-binding domain"/>
    <property type="match status" value="1"/>
</dbReference>
<keyword evidence="2 5" id="KW-0238">DNA-binding</keyword>
<organism evidence="5 6">
    <name type="scientific">Microbacterium saccharophilum</name>
    <dbReference type="NCBI Taxonomy" id="1213358"/>
    <lineage>
        <taxon>Bacteria</taxon>
        <taxon>Bacillati</taxon>
        <taxon>Actinomycetota</taxon>
        <taxon>Actinomycetes</taxon>
        <taxon>Micrococcales</taxon>
        <taxon>Microbacteriaceae</taxon>
        <taxon>Microbacterium</taxon>
    </lineage>
</organism>
<dbReference type="RefSeq" id="WP_028496439.1">
    <property type="nucleotide sequence ID" value="NZ_FOQZ01000002.1"/>
</dbReference>
<dbReference type="CDD" id="cd00090">
    <property type="entry name" value="HTH_ARSR"/>
    <property type="match status" value="1"/>
</dbReference>
<dbReference type="InterPro" id="IPR000835">
    <property type="entry name" value="HTH_MarR-typ"/>
</dbReference>
<evidence type="ECO:0000313" key="6">
    <source>
        <dbReference type="Proteomes" id="UP000198702"/>
    </source>
</evidence>
<dbReference type="EMBL" id="FOQZ01000002">
    <property type="protein sequence ID" value="SFI47518.1"/>
    <property type="molecule type" value="Genomic_DNA"/>
</dbReference>
<reference evidence="5 6" key="1">
    <citation type="submission" date="2016-10" db="EMBL/GenBank/DDBJ databases">
        <authorList>
            <person name="Varghese N."/>
            <person name="Submissions S."/>
        </authorList>
    </citation>
    <scope>NUCLEOTIDE SEQUENCE [LARGE SCALE GENOMIC DNA]</scope>
    <source>
        <strain evidence="5 6">UNC380MFSha3.1</strain>
    </source>
</reference>
<keyword evidence="1" id="KW-0805">Transcription regulation</keyword>
<protein>
    <submittedName>
        <fullName evidence="5">DNA-binding transcriptional regulator, MarR family</fullName>
    </submittedName>
</protein>
<dbReference type="Pfam" id="PF01047">
    <property type="entry name" value="MarR"/>
    <property type="match status" value="1"/>
</dbReference>
<evidence type="ECO:0000256" key="2">
    <source>
        <dbReference type="ARBA" id="ARBA00023125"/>
    </source>
</evidence>
<dbReference type="PROSITE" id="PS50995">
    <property type="entry name" value="HTH_MARR_2"/>
    <property type="match status" value="1"/>
</dbReference>
<dbReference type="Gene3D" id="1.10.10.10">
    <property type="entry name" value="Winged helix-like DNA-binding domain superfamily/Winged helix DNA-binding domain"/>
    <property type="match status" value="1"/>
</dbReference>
<evidence type="ECO:0000313" key="5">
    <source>
        <dbReference type="EMBL" id="SFI47518.1"/>
    </source>
</evidence>
<evidence type="ECO:0000259" key="4">
    <source>
        <dbReference type="PROSITE" id="PS50995"/>
    </source>
</evidence>
<evidence type="ECO:0000256" key="1">
    <source>
        <dbReference type="ARBA" id="ARBA00023015"/>
    </source>
</evidence>
<comment type="caution">
    <text evidence="5">The sequence shown here is derived from an EMBL/GenBank/DDBJ whole genome shotgun (WGS) entry which is preliminary data.</text>
</comment>
<dbReference type="InterPro" id="IPR011991">
    <property type="entry name" value="ArsR-like_HTH"/>
</dbReference>
<proteinExistence type="predicted"/>
<dbReference type="GO" id="GO:0003677">
    <property type="term" value="F:DNA binding"/>
    <property type="evidence" value="ECO:0007669"/>
    <property type="project" value="UniProtKB-KW"/>
</dbReference>
<dbReference type="PANTHER" id="PTHR39515:SF2">
    <property type="entry name" value="HTH-TYPE TRANSCRIPTIONAL REGULATOR RV0880"/>
    <property type="match status" value="1"/>
</dbReference>
<dbReference type="InterPro" id="IPR052526">
    <property type="entry name" value="HTH-type_Bedaq_tolerance"/>
</dbReference>
<name>A0A7Z7GEB4_9MICO</name>
<evidence type="ECO:0000256" key="3">
    <source>
        <dbReference type="ARBA" id="ARBA00023163"/>
    </source>
</evidence>
<sequence length="151" mass="15944">MADDERDAVRQDLAVTLRELAWTIHRKAPDRAGVGPIPTTEIALLKQIIDHPGATVGELAQGLGLRQPNVSAALRALLGRGLVERHQSPSDRRIASIFVTDAGVAEHQEISTAWATPVHAAMADLDAADVDALAAAAGALDAVLRRLRAAD</sequence>
<dbReference type="AlphaFoldDB" id="A0A7Z7GEB4"/>
<dbReference type="SMART" id="SM00347">
    <property type="entry name" value="HTH_MARR"/>
    <property type="match status" value="1"/>
</dbReference>
<accession>A0A7Z7GEB4</accession>
<dbReference type="PANTHER" id="PTHR39515">
    <property type="entry name" value="CONSERVED PROTEIN"/>
    <property type="match status" value="1"/>
</dbReference>
<dbReference type="InterPro" id="IPR036388">
    <property type="entry name" value="WH-like_DNA-bd_sf"/>
</dbReference>
<keyword evidence="3" id="KW-0804">Transcription</keyword>